<sequence length="301" mass="32203">MDSKLSSAFSSTPLSAHGPRWSSFWDESYTPWDRAGPSAALLDILATRPDLVPPPPPPSSDLSPPARPTALVPGCGRGHDALLLANMGYDVLALDFSPTAIIQAKQNQQLVESAGRGDQVSDLYRARQQNGAEPGSVTWASGDFFDSAWLDNWPSTTFDLIFDYTVCPSPLTLFSFNPPLQFLCALAPSARPLWAARVTALLAPTTGRLVCLEFPSGKPLSTPGPPWGLTPEIYLALLARPGDPVSFSSSTTDGDAHDVVVIPAPSGGGLRRLELVKPARTHAAGTNEDGTVRDWIHVWSH</sequence>
<dbReference type="Proteomes" id="UP000295703">
    <property type="component" value="Unassembled WGS sequence"/>
</dbReference>
<dbReference type="AlphaFoldDB" id="A0A4R8RGJ1"/>
<keyword evidence="1" id="KW-0597">Phosphoprotein</keyword>
<evidence type="ECO:0000313" key="6">
    <source>
        <dbReference type="EMBL" id="TDZ54764.1"/>
    </source>
</evidence>
<dbReference type="Pfam" id="PF05724">
    <property type="entry name" value="TPMT"/>
    <property type="match status" value="1"/>
</dbReference>
<feature type="region of interest" description="Disordered" evidence="5">
    <location>
        <begin position="48"/>
        <end position="69"/>
    </location>
</feature>
<proteinExistence type="predicted"/>
<evidence type="ECO:0000256" key="4">
    <source>
        <dbReference type="ARBA" id="ARBA00022691"/>
    </source>
</evidence>
<dbReference type="STRING" id="5466.A0A4R8RGJ1"/>
<dbReference type="CDD" id="cd02440">
    <property type="entry name" value="AdoMet_MTases"/>
    <property type="match status" value="1"/>
</dbReference>
<gene>
    <name evidence="6" type="primary">HOL3</name>
    <name evidence="6" type="ORF">CTRI78_v006026</name>
</gene>
<dbReference type="Gene3D" id="3.40.50.150">
    <property type="entry name" value="Vaccinia Virus protein VP39"/>
    <property type="match status" value="2"/>
</dbReference>
<dbReference type="SUPFAM" id="SSF53335">
    <property type="entry name" value="S-adenosyl-L-methionine-dependent methyltransferases"/>
    <property type="match status" value="1"/>
</dbReference>
<dbReference type="PROSITE" id="PS51585">
    <property type="entry name" value="SAM_MT_TPMT"/>
    <property type="match status" value="1"/>
</dbReference>
<comment type="caution">
    <text evidence="6">The sequence shown here is derived from an EMBL/GenBank/DDBJ whole genome shotgun (WGS) entry which is preliminary data.</text>
</comment>
<keyword evidence="3 6" id="KW-0808">Transferase</keyword>
<feature type="compositionally biased region" description="Polar residues" evidence="5">
    <location>
        <begin position="1"/>
        <end position="14"/>
    </location>
</feature>
<dbReference type="InterPro" id="IPR008854">
    <property type="entry name" value="TPMT"/>
</dbReference>
<accession>A0A4R8RGJ1</accession>
<dbReference type="InterPro" id="IPR029063">
    <property type="entry name" value="SAM-dependent_MTases_sf"/>
</dbReference>
<dbReference type="GO" id="GO:0008757">
    <property type="term" value="F:S-adenosylmethionine-dependent methyltransferase activity"/>
    <property type="evidence" value="ECO:0007669"/>
    <property type="project" value="InterPro"/>
</dbReference>
<feature type="region of interest" description="Disordered" evidence="5">
    <location>
        <begin position="1"/>
        <end position="22"/>
    </location>
</feature>
<name>A0A4R8RGJ1_COLTR</name>
<keyword evidence="2 6" id="KW-0489">Methyltransferase</keyword>
<evidence type="ECO:0000313" key="7">
    <source>
        <dbReference type="Proteomes" id="UP000295703"/>
    </source>
</evidence>
<dbReference type="PANTHER" id="PTHR32183">
    <property type="match status" value="1"/>
</dbReference>
<reference evidence="6 7" key="1">
    <citation type="submission" date="2018-12" db="EMBL/GenBank/DDBJ databases">
        <title>Genome sequence and assembly of Colletotrichum trifolii.</title>
        <authorList>
            <person name="Gan P."/>
            <person name="Shirasu K."/>
        </authorList>
    </citation>
    <scope>NUCLEOTIDE SEQUENCE [LARGE SCALE GENOMIC DNA]</scope>
    <source>
        <strain evidence="6 7">543-2</strain>
    </source>
</reference>
<keyword evidence="4" id="KW-0949">S-adenosyl-L-methionine</keyword>
<protein>
    <submittedName>
        <fullName evidence="6">Putative thiol methyltransferase 2</fullName>
    </submittedName>
</protein>
<evidence type="ECO:0000256" key="5">
    <source>
        <dbReference type="SAM" id="MobiDB-lite"/>
    </source>
</evidence>
<evidence type="ECO:0000256" key="2">
    <source>
        <dbReference type="ARBA" id="ARBA00022603"/>
    </source>
</evidence>
<dbReference type="GO" id="GO:0032259">
    <property type="term" value="P:methylation"/>
    <property type="evidence" value="ECO:0007669"/>
    <property type="project" value="UniProtKB-KW"/>
</dbReference>
<dbReference type="EMBL" id="RYZW01000053">
    <property type="protein sequence ID" value="TDZ54764.1"/>
    <property type="molecule type" value="Genomic_DNA"/>
</dbReference>
<keyword evidence="7" id="KW-1185">Reference proteome</keyword>
<evidence type="ECO:0000256" key="1">
    <source>
        <dbReference type="ARBA" id="ARBA00022553"/>
    </source>
</evidence>
<organism evidence="6 7">
    <name type="scientific">Colletotrichum trifolii</name>
    <dbReference type="NCBI Taxonomy" id="5466"/>
    <lineage>
        <taxon>Eukaryota</taxon>
        <taxon>Fungi</taxon>
        <taxon>Dikarya</taxon>
        <taxon>Ascomycota</taxon>
        <taxon>Pezizomycotina</taxon>
        <taxon>Sordariomycetes</taxon>
        <taxon>Hypocreomycetidae</taxon>
        <taxon>Glomerellales</taxon>
        <taxon>Glomerellaceae</taxon>
        <taxon>Colletotrichum</taxon>
        <taxon>Colletotrichum orbiculare species complex</taxon>
    </lineage>
</organism>
<dbReference type="PANTHER" id="PTHR32183:SF6">
    <property type="entry name" value="CYSTEINE SULFINATE DESULFINASE_CYSTEINE DESULFURASE AND RELATED ENZYMES"/>
    <property type="match status" value="1"/>
</dbReference>
<evidence type="ECO:0000256" key="3">
    <source>
        <dbReference type="ARBA" id="ARBA00022679"/>
    </source>
</evidence>